<accession>A0A072P159</accession>
<dbReference type="STRING" id="1182545.A0A072P159"/>
<dbReference type="PANTHER" id="PTHR37540">
    <property type="entry name" value="TRANSCRIPTION FACTOR (ACR-2), PUTATIVE-RELATED-RELATED"/>
    <property type="match status" value="1"/>
</dbReference>
<feature type="region of interest" description="Disordered" evidence="1">
    <location>
        <begin position="58"/>
        <end position="88"/>
    </location>
</feature>
<gene>
    <name evidence="2" type="ORF">A1O9_10382</name>
</gene>
<evidence type="ECO:0008006" key="4">
    <source>
        <dbReference type="Google" id="ProtNLM"/>
    </source>
</evidence>
<dbReference type="AlphaFoldDB" id="A0A072P159"/>
<organism evidence="2 3">
    <name type="scientific">Exophiala aquamarina CBS 119918</name>
    <dbReference type="NCBI Taxonomy" id="1182545"/>
    <lineage>
        <taxon>Eukaryota</taxon>
        <taxon>Fungi</taxon>
        <taxon>Dikarya</taxon>
        <taxon>Ascomycota</taxon>
        <taxon>Pezizomycotina</taxon>
        <taxon>Eurotiomycetes</taxon>
        <taxon>Chaetothyriomycetidae</taxon>
        <taxon>Chaetothyriales</taxon>
        <taxon>Herpotrichiellaceae</taxon>
        <taxon>Exophiala</taxon>
    </lineage>
</organism>
<dbReference type="PANTHER" id="PTHR37540:SF5">
    <property type="entry name" value="TRANSCRIPTION FACTOR DOMAIN-CONTAINING PROTEIN"/>
    <property type="match status" value="1"/>
</dbReference>
<dbReference type="GeneID" id="25285286"/>
<evidence type="ECO:0000313" key="2">
    <source>
        <dbReference type="EMBL" id="KEF53407.1"/>
    </source>
</evidence>
<feature type="compositionally biased region" description="Basic residues" evidence="1">
    <location>
        <begin position="71"/>
        <end position="80"/>
    </location>
</feature>
<dbReference type="OrthoDB" id="3469225at2759"/>
<dbReference type="RefSeq" id="XP_013255997.1">
    <property type="nucleotide sequence ID" value="XM_013400543.1"/>
</dbReference>
<dbReference type="EMBL" id="AMGV01000013">
    <property type="protein sequence ID" value="KEF53407.1"/>
    <property type="molecule type" value="Genomic_DNA"/>
</dbReference>
<dbReference type="VEuPathDB" id="FungiDB:A1O9_10382"/>
<protein>
    <recommendedName>
        <fullName evidence="4">Transcription factor domain-containing protein</fullName>
    </recommendedName>
</protein>
<dbReference type="Proteomes" id="UP000027920">
    <property type="component" value="Unassembled WGS sequence"/>
</dbReference>
<name>A0A072P159_9EURO</name>
<evidence type="ECO:0000256" key="1">
    <source>
        <dbReference type="SAM" id="MobiDB-lite"/>
    </source>
</evidence>
<dbReference type="HOGENOM" id="CLU_023254_1_0_1"/>
<proteinExistence type="predicted"/>
<sequence length="534" mass="60749">MNSITPAPTTHSLFRRKAKPVGASVTRDPMPAHFEFVPLDGGEGKPQDIRRDRIRRHCMRGKNKRDDSRRTQRQIRRSARSWHNSQGDAPLAAVPFDAAVSLQSFSQTEKPRKQALLESQNAWASSPRPIAPRTTSHSPIGLTLRYCAYGAMRDWSRFLSLKDIIYPVEPCIAFEQEDVRGMMWLPVDESFLCSVQFSIFAMDAFLHRRTPVPETWSYLQRAITLLNERLSLGVVSLQRSTVYNVALLALTASLFDDHDAIKAHLLGLHKMVQLLGGIHYLHDNPILDYKLSRLELHLYLNTGYRLPSDGDVSWTPMFPSLQADSEVASEMQLLQGLCEPKLAVIFHDLQFFTNMINEHLVQGRQMRVATFQRQIDYIQMRLLQPQPMNYDNLGESLRLGMLAFIVVTFGLPSSTIQHGYLGHRLYQSLLKIDFASSKLPKILFWVLIMGCILGLDIDEPPLLAYRTQLVGHNGSWDAARRSLQSVMWIDRIHNDRGRKTFARLNSKYHIPARCVAGAGPIHWGYESPGRGITI</sequence>
<comment type="caution">
    <text evidence="2">The sequence shown here is derived from an EMBL/GenBank/DDBJ whole genome shotgun (WGS) entry which is preliminary data.</text>
</comment>
<keyword evidence="3" id="KW-1185">Reference proteome</keyword>
<reference evidence="2 3" key="1">
    <citation type="submission" date="2013-03" db="EMBL/GenBank/DDBJ databases">
        <title>The Genome Sequence of Exophiala aquamarina CBS 119918.</title>
        <authorList>
            <consortium name="The Broad Institute Genomics Platform"/>
            <person name="Cuomo C."/>
            <person name="de Hoog S."/>
            <person name="Gorbushina A."/>
            <person name="Walker B."/>
            <person name="Young S.K."/>
            <person name="Zeng Q."/>
            <person name="Gargeya S."/>
            <person name="Fitzgerald M."/>
            <person name="Haas B."/>
            <person name="Abouelleil A."/>
            <person name="Allen A.W."/>
            <person name="Alvarado L."/>
            <person name="Arachchi H.M."/>
            <person name="Berlin A.M."/>
            <person name="Chapman S.B."/>
            <person name="Gainer-Dewar J."/>
            <person name="Goldberg J."/>
            <person name="Griggs A."/>
            <person name="Gujja S."/>
            <person name="Hansen M."/>
            <person name="Howarth C."/>
            <person name="Imamovic A."/>
            <person name="Ireland A."/>
            <person name="Larimer J."/>
            <person name="McCowan C."/>
            <person name="Murphy C."/>
            <person name="Pearson M."/>
            <person name="Poon T.W."/>
            <person name="Priest M."/>
            <person name="Roberts A."/>
            <person name="Saif S."/>
            <person name="Shea T."/>
            <person name="Sisk P."/>
            <person name="Sykes S."/>
            <person name="Wortman J."/>
            <person name="Nusbaum C."/>
            <person name="Birren B."/>
        </authorList>
    </citation>
    <scope>NUCLEOTIDE SEQUENCE [LARGE SCALE GENOMIC DNA]</scope>
    <source>
        <strain evidence="2 3">CBS 119918</strain>
    </source>
</reference>
<evidence type="ECO:0000313" key="3">
    <source>
        <dbReference type="Proteomes" id="UP000027920"/>
    </source>
</evidence>